<comment type="caution">
    <text evidence="4">The sequence shown here is derived from an EMBL/GenBank/DDBJ whole genome shotgun (WGS) entry which is preliminary data.</text>
</comment>
<evidence type="ECO:0000256" key="2">
    <source>
        <dbReference type="SAM" id="Phobius"/>
    </source>
</evidence>
<dbReference type="Pfam" id="PF10756">
    <property type="entry name" value="bPH_6"/>
    <property type="match status" value="1"/>
</dbReference>
<dbReference type="InterPro" id="IPR019692">
    <property type="entry name" value="CFP-6_PH"/>
</dbReference>
<gene>
    <name evidence="4" type="ORF">FPZ12_020490</name>
</gene>
<dbReference type="RefSeq" id="WP_150980421.1">
    <property type="nucleotide sequence ID" value="NZ_VMNW02000029.1"/>
</dbReference>
<proteinExistence type="predicted"/>
<organism evidence="4 5">
    <name type="scientific">Amycolatopsis acidicola</name>
    <dbReference type="NCBI Taxonomy" id="2596893"/>
    <lineage>
        <taxon>Bacteria</taxon>
        <taxon>Bacillati</taxon>
        <taxon>Actinomycetota</taxon>
        <taxon>Actinomycetes</taxon>
        <taxon>Pseudonocardiales</taxon>
        <taxon>Pseudonocardiaceae</taxon>
        <taxon>Amycolatopsis</taxon>
    </lineage>
</organism>
<keyword evidence="2" id="KW-0812">Transmembrane</keyword>
<dbReference type="Proteomes" id="UP000319769">
    <property type="component" value="Unassembled WGS sequence"/>
</dbReference>
<dbReference type="EMBL" id="VMNW02000029">
    <property type="protein sequence ID" value="KAA9159475.1"/>
    <property type="molecule type" value="Genomic_DNA"/>
</dbReference>
<evidence type="ECO:0000313" key="5">
    <source>
        <dbReference type="Proteomes" id="UP000319769"/>
    </source>
</evidence>
<accession>A0A5N0V1I8</accession>
<sequence length="164" mass="18069">MAETEQLRKRRKAVFRIPLIALLAIFGAMVCMAPAAFADVPGLWAMYVIPLGLIVFVIRTRTVATPEGLAIRTMFGHRELPWDALKGFSITKRAKVRAVLSDDSTIALPTVRARHLPVLSLVSNGRVKDPTGLVDDLNEQQAGQAEEKPAEEKPAEEPEKSEQQ</sequence>
<feature type="transmembrane region" description="Helical" evidence="2">
    <location>
        <begin position="17"/>
        <end position="38"/>
    </location>
</feature>
<feature type="transmembrane region" description="Helical" evidence="2">
    <location>
        <begin position="44"/>
        <end position="64"/>
    </location>
</feature>
<keyword evidence="5" id="KW-1185">Reference proteome</keyword>
<keyword evidence="2" id="KW-0472">Membrane</keyword>
<feature type="domain" description="Low molecular weight protein antigen 6 PH" evidence="3">
    <location>
        <begin position="59"/>
        <end position="129"/>
    </location>
</feature>
<feature type="compositionally biased region" description="Basic and acidic residues" evidence="1">
    <location>
        <begin position="145"/>
        <end position="164"/>
    </location>
</feature>
<evidence type="ECO:0000256" key="1">
    <source>
        <dbReference type="SAM" id="MobiDB-lite"/>
    </source>
</evidence>
<keyword evidence="2" id="KW-1133">Transmembrane helix</keyword>
<evidence type="ECO:0000259" key="3">
    <source>
        <dbReference type="Pfam" id="PF10756"/>
    </source>
</evidence>
<dbReference type="AlphaFoldDB" id="A0A5N0V1I8"/>
<name>A0A5N0V1I8_9PSEU</name>
<feature type="region of interest" description="Disordered" evidence="1">
    <location>
        <begin position="129"/>
        <end position="164"/>
    </location>
</feature>
<dbReference type="OrthoDB" id="5194605at2"/>
<evidence type="ECO:0000313" key="4">
    <source>
        <dbReference type="EMBL" id="KAA9159475.1"/>
    </source>
</evidence>
<reference evidence="4" key="1">
    <citation type="submission" date="2019-09" db="EMBL/GenBank/DDBJ databases">
        <authorList>
            <person name="Teo W.F.A."/>
            <person name="Duangmal K."/>
        </authorList>
    </citation>
    <scope>NUCLEOTIDE SEQUENCE [LARGE SCALE GENOMIC DNA]</scope>
    <source>
        <strain evidence="4">K81G1</strain>
    </source>
</reference>
<protein>
    <submittedName>
        <fullName evidence="4">PH domain-containing protein</fullName>
    </submittedName>
</protein>